<evidence type="ECO:0000256" key="3">
    <source>
        <dbReference type="SAM" id="Phobius"/>
    </source>
</evidence>
<sequence length="459" mass="49652">MSSNNSSNTNSGSVAAPASSASPSTTSTASPSTTSTASPSTTSSASPSTTSTASPSTTSTVKPTTATTPSTDTKTATNTATTSSTNAKPATNTTTTSSTDTKTATTAVDMSTAPANSSLTDDIKNTFNKVFTSSNFILLLWFLAVYFVAYTFLGLFNTNMTGTEYIIKIVDVMVMIAIFAYLLLYYYNNPKSVDNIQTNTYNTLNDTNTLIYTGIFLVCYTAISFVFQIPTSGPGSILSLWLLSTLAIIVFTITAIVLFCKYVLGISILDTDSLKSIWKGSSSDNSDKSGGDTPKPTPKSSSSSPEVFNVSNNLYTYDDARAVCTAFGARLATYNEIEDAYNKGGEWCSYGWSEGQMAYFPTQKSTWEDLQKNPKTKNNCGRPGVNGGYMENPYIKFGVNCYGTKPKPTDRDLQTMANNKLQPKTEEDALMDKKVNFWKENADKLLNLNAFNRNSWSEY</sequence>
<feature type="transmembrane region" description="Helical" evidence="3">
    <location>
        <begin position="165"/>
        <end position="188"/>
    </location>
</feature>
<dbReference type="GO" id="GO:0007155">
    <property type="term" value="P:cell adhesion"/>
    <property type="evidence" value="ECO:0007669"/>
    <property type="project" value="InterPro"/>
</dbReference>
<keyword evidence="1" id="KW-1015">Disulfide bond</keyword>
<dbReference type="Gene3D" id="3.10.100.10">
    <property type="entry name" value="Mannose-Binding Protein A, subunit A"/>
    <property type="match status" value="1"/>
</dbReference>
<dbReference type="InterPro" id="IPR016187">
    <property type="entry name" value="CTDL_fold"/>
</dbReference>
<evidence type="ECO:0000313" key="5">
    <source>
        <dbReference type="EMBL" id="QHT79948.1"/>
    </source>
</evidence>
<feature type="transmembrane region" description="Helical" evidence="3">
    <location>
        <begin position="209"/>
        <end position="229"/>
    </location>
</feature>
<protein>
    <recommendedName>
        <fullName evidence="4">Link domain-containing protein</fullName>
    </recommendedName>
</protein>
<dbReference type="InterPro" id="IPR016186">
    <property type="entry name" value="C-type_lectin-like/link_sf"/>
</dbReference>
<evidence type="ECO:0000259" key="4">
    <source>
        <dbReference type="PROSITE" id="PS50963"/>
    </source>
</evidence>
<name>A0A6C0HH34_9ZZZZ</name>
<accession>A0A6C0HH34</accession>
<feature type="compositionally biased region" description="Low complexity" evidence="2">
    <location>
        <begin position="291"/>
        <end position="305"/>
    </location>
</feature>
<dbReference type="SMART" id="SM00445">
    <property type="entry name" value="LINK"/>
    <property type="match status" value="1"/>
</dbReference>
<dbReference type="AlphaFoldDB" id="A0A6C0HH34"/>
<feature type="domain" description="Link" evidence="4">
    <location>
        <begin position="302"/>
        <end position="403"/>
    </location>
</feature>
<feature type="transmembrane region" description="Helical" evidence="3">
    <location>
        <begin position="136"/>
        <end position="153"/>
    </location>
</feature>
<feature type="transmembrane region" description="Helical" evidence="3">
    <location>
        <begin position="241"/>
        <end position="264"/>
    </location>
</feature>
<dbReference type="GO" id="GO:0005540">
    <property type="term" value="F:hyaluronic acid binding"/>
    <property type="evidence" value="ECO:0007669"/>
    <property type="project" value="InterPro"/>
</dbReference>
<dbReference type="Pfam" id="PF00193">
    <property type="entry name" value="Xlink"/>
    <property type="match status" value="1"/>
</dbReference>
<feature type="region of interest" description="Disordered" evidence="2">
    <location>
        <begin position="280"/>
        <end position="306"/>
    </location>
</feature>
<dbReference type="InterPro" id="IPR000538">
    <property type="entry name" value="Link_dom"/>
</dbReference>
<dbReference type="PROSITE" id="PS50963">
    <property type="entry name" value="LINK_2"/>
    <property type="match status" value="1"/>
</dbReference>
<dbReference type="SUPFAM" id="SSF56436">
    <property type="entry name" value="C-type lectin-like"/>
    <property type="match status" value="1"/>
</dbReference>
<proteinExistence type="predicted"/>
<dbReference type="EMBL" id="MN739957">
    <property type="protein sequence ID" value="QHT79948.1"/>
    <property type="molecule type" value="Genomic_DNA"/>
</dbReference>
<keyword evidence="3" id="KW-0472">Membrane</keyword>
<feature type="region of interest" description="Disordered" evidence="2">
    <location>
        <begin position="1"/>
        <end position="102"/>
    </location>
</feature>
<evidence type="ECO:0000256" key="2">
    <source>
        <dbReference type="SAM" id="MobiDB-lite"/>
    </source>
</evidence>
<evidence type="ECO:0000256" key="1">
    <source>
        <dbReference type="ARBA" id="ARBA00023157"/>
    </source>
</evidence>
<keyword evidence="3" id="KW-1133">Transmembrane helix</keyword>
<organism evidence="5">
    <name type="scientific">viral metagenome</name>
    <dbReference type="NCBI Taxonomy" id="1070528"/>
    <lineage>
        <taxon>unclassified sequences</taxon>
        <taxon>metagenomes</taxon>
        <taxon>organismal metagenomes</taxon>
    </lineage>
</organism>
<keyword evidence="3" id="KW-0812">Transmembrane</keyword>
<reference evidence="5" key="1">
    <citation type="journal article" date="2020" name="Nature">
        <title>Giant virus diversity and host interactions through global metagenomics.</title>
        <authorList>
            <person name="Schulz F."/>
            <person name="Roux S."/>
            <person name="Paez-Espino D."/>
            <person name="Jungbluth S."/>
            <person name="Walsh D.A."/>
            <person name="Denef V.J."/>
            <person name="McMahon K.D."/>
            <person name="Konstantinidis K.T."/>
            <person name="Eloe-Fadrosh E.A."/>
            <person name="Kyrpides N.C."/>
            <person name="Woyke T."/>
        </authorList>
    </citation>
    <scope>NUCLEOTIDE SEQUENCE</scope>
    <source>
        <strain evidence="5">GVMAG-M-3300023184-105</strain>
    </source>
</reference>